<dbReference type="Pfam" id="PF13456">
    <property type="entry name" value="RVT_3"/>
    <property type="match status" value="1"/>
</dbReference>
<dbReference type="GO" id="GO:0003676">
    <property type="term" value="F:nucleic acid binding"/>
    <property type="evidence" value="ECO:0007669"/>
    <property type="project" value="InterPro"/>
</dbReference>
<dbReference type="InterPro" id="IPR002156">
    <property type="entry name" value="RNaseH_domain"/>
</dbReference>
<protein>
    <submittedName>
        <fullName evidence="3">Cytochrome p450</fullName>
    </submittedName>
</protein>
<evidence type="ECO:0000259" key="1">
    <source>
        <dbReference type="Pfam" id="PF13456"/>
    </source>
</evidence>
<evidence type="ECO:0000259" key="2">
    <source>
        <dbReference type="Pfam" id="PF13966"/>
    </source>
</evidence>
<dbReference type="Proteomes" id="UP000236291">
    <property type="component" value="Unassembled WGS sequence"/>
</dbReference>
<dbReference type="InterPro" id="IPR036397">
    <property type="entry name" value="RNaseH_sf"/>
</dbReference>
<feature type="domain" description="Reverse transcriptase zinc-binding" evidence="2">
    <location>
        <begin position="10"/>
        <end position="69"/>
    </location>
</feature>
<name>A0A2K3LBG8_TRIPR</name>
<dbReference type="PANTHER" id="PTHR47074">
    <property type="entry name" value="BNAC02G40300D PROTEIN"/>
    <property type="match status" value="1"/>
</dbReference>
<dbReference type="InterPro" id="IPR044730">
    <property type="entry name" value="RNase_H-like_dom_plant"/>
</dbReference>
<evidence type="ECO:0000313" key="3">
    <source>
        <dbReference type="EMBL" id="PNX75879.1"/>
    </source>
</evidence>
<dbReference type="InterPro" id="IPR012337">
    <property type="entry name" value="RNaseH-like_sf"/>
</dbReference>
<gene>
    <name evidence="3" type="ORF">L195_g031823</name>
</gene>
<dbReference type="InterPro" id="IPR052929">
    <property type="entry name" value="RNase_H-like_EbsB-rel"/>
</dbReference>
<accession>A0A2K3LBG8</accession>
<organism evidence="3 4">
    <name type="scientific">Trifolium pratense</name>
    <name type="common">Red clover</name>
    <dbReference type="NCBI Taxonomy" id="57577"/>
    <lineage>
        <taxon>Eukaryota</taxon>
        <taxon>Viridiplantae</taxon>
        <taxon>Streptophyta</taxon>
        <taxon>Embryophyta</taxon>
        <taxon>Tracheophyta</taxon>
        <taxon>Spermatophyta</taxon>
        <taxon>Magnoliopsida</taxon>
        <taxon>eudicotyledons</taxon>
        <taxon>Gunneridae</taxon>
        <taxon>Pentapetalae</taxon>
        <taxon>rosids</taxon>
        <taxon>fabids</taxon>
        <taxon>Fabales</taxon>
        <taxon>Fabaceae</taxon>
        <taxon>Papilionoideae</taxon>
        <taxon>50 kb inversion clade</taxon>
        <taxon>NPAAA clade</taxon>
        <taxon>Hologalegina</taxon>
        <taxon>IRL clade</taxon>
        <taxon>Trifolieae</taxon>
        <taxon>Trifolium</taxon>
    </lineage>
</organism>
<comment type="caution">
    <text evidence="3">The sequence shown here is derived from an EMBL/GenBank/DDBJ whole genome shotgun (WGS) entry which is preliminary data.</text>
</comment>
<dbReference type="EMBL" id="ASHM01029769">
    <property type="protein sequence ID" value="PNX75879.1"/>
    <property type="molecule type" value="Genomic_DNA"/>
</dbReference>
<proteinExistence type="predicted"/>
<dbReference type="AlphaFoldDB" id="A0A2K3LBG8"/>
<dbReference type="PANTHER" id="PTHR47074:SF11">
    <property type="entry name" value="REVERSE TRANSCRIPTASE-LIKE PROTEIN"/>
    <property type="match status" value="1"/>
</dbReference>
<sequence>MTHTLEYSANVSPPKAKHLLSRICKDCLPTRTRLRNHFVQCQEECPLCSQVPEEEWHLLVECEGSREAWSVMGLEQILTPRLQSCNNIQELIFDICCREKFPLDKQVNNSMLLTLMSNGSPQDMDGYLKCNVDASFLATTNATGSGWCFRDNQGRFLLAGSNVIHGRLNTIEGEAVAMKEAISEAIQRGFTHVIFESDSRILIDAISSRQQGYSTFSLS</sequence>
<dbReference type="InterPro" id="IPR026960">
    <property type="entry name" value="RVT-Znf"/>
</dbReference>
<dbReference type="Pfam" id="PF13966">
    <property type="entry name" value="zf-RVT"/>
    <property type="match status" value="1"/>
</dbReference>
<dbReference type="GO" id="GO:0004523">
    <property type="term" value="F:RNA-DNA hybrid ribonuclease activity"/>
    <property type="evidence" value="ECO:0007669"/>
    <property type="project" value="InterPro"/>
</dbReference>
<dbReference type="Gene3D" id="3.30.420.10">
    <property type="entry name" value="Ribonuclease H-like superfamily/Ribonuclease H"/>
    <property type="match status" value="1"/>
</dbReference>
<reference evidence="3 4" key="2">
    <citation type="journal article" date="2017" name="Front. Plant Sci.">
        <title>Gene Classification and Mining of Molecular Markers Useful in Red Clover (Trifolium pratense) Breeding.</title>
        <authorList>
            <person name="Istvanek J."/>
            <person name="Dluhosova J."/>
            <person name="Dluhos P."/>
            <person name="Patkova L."/>
            <person name="Nedelnik J."/>
            <person name="Repkova J."/>
        </authorList>
    </citation>
    <scope>NUCLEOTIDE SEQUENCE [LARGE SCALE GENOMIC DNA]</scope>
    <source>
        <strain evidence="4">cv. Tatra</strain>
        <tissue evidence="3">Young leaves</tissue>
    </source>
</reference>
<feature type="domain" description="RNase H type-1" evidence="1">
    <location>
        <begin position="131"/>
        <end position="211"/>
    </location>
</feature>
<dbReference type="SUPFAM" id="SSF53098">
    <property type="entry name" value="Ribonuclease H-like"/>
    <property type="match status" value="1"/>
</dbReference>
<reference evidence="3 4" key="1">
    <citation type="journal article" date="2014" name="Am. J. Bot.">
        <title>Genome assembly and annotation for red clover (Trifolium pratense; Fabaceae).</title>
        <authorList>
            <person name="Istvanek J."/>
            <person name="Jaros M."/>
            <person name="Krenek A."/>
            <person name="Repkova J."/>
        </authorList>
    </citation>
    <scope>NUCLEOTIDE SEQUENCE [LARGE SCALE GENOMIC DNA]</scope>
    <source>
        <strain evidence="4">cv. Tatra</strain>
        <tissue evidence="3">Young leaves</tissue>
    </source>
</reference>
<evidence type="ECO:0000313" key="4">
    <source>
        <dbReference type="Proteomes" id="UP000236291"/>
    </source>
</evidence>
<dbReference type="CDD" id="cd06222">
    <property type="entry name" value="RNase_H_like"/>
    <property type="match status" value="1"/>
</dbReference>
<dbReference type="STRING" id="57577.A0A2K3LBG8"/>